<evidence type="ECO:0000256" key="9">
    <source>
        <dbReference type="SAM" id="Phobius"/>
    </source>
</evidence>
<dbReference type="AlphaFoldDB" id="W0F9N3"/>
<evidence type="ECO:0000256" key="5">
    <source>
        <dbReference type="ARBA" id="ARBA00022741"/>
    </source>
</evidence>
<keyword evidence="12" id="KW-1185">Reference proteome</keyword>
<accession>W0F9N3</accession>
<organism evidence="11 12">
    <name type="scientific">Niabella soli DSM 19437</name>
    <dbReference type="NCBI Taxonomy" id="929713"/>
    <lineage>
        <taxon>Bacteria</taxon>
        <taxon>Pseudomonadati</taxon>
        <taxon>Bacteroidota</taxon>
        <taxon>Chitinophagia</taxon>
        <taxon>Chitinophagales</taxon>
        <taxon>Chitinophagaceae</taxon>
        <taxon>Niabella</taxon>
    </lineage>
</organism>
<protein>
    <recommendedName>
        <fullName evidence="2">histidine kinase</fullName>
        <ecNumber evidence="2">2.7.13.3</ecNumber>
    </recommendedName>
</protein>
<name>W0F9N3_9BACT</name>
<dbReference type="EMBL" id="CP007035">
    <property type="protein sequence ID" value="AHF18111.1"/>
    <property type="molecule type" value="Genomic_DNA"/>
</dbReference>
<dbReference type="Pfam" id="PF07730">
    <property type="entry name" value="HisKA_3"/>
    <property type="match status" value="1"/>
</dbReference>
<keyword evidence="9" id="KW-0812">Transmembrane</keyword>
<keyword evidence="4" id="KW-0808">Transferase</keyword>
<keyword evidence="9" id="KW-1133">Transmembrane helix</keyword>
<proteinExistence type="predicted"/>
<dbReference type="GO" id="GO:0005524">
    <property type="term" value="F:ATP binding"/>
    <property type="evidence" value="ECO:0007669"/>
    <property type="project" value="UniProtKB-KW"/>
</dbReference>
<dbReference type="Proteomes" id="UP000003586">
    <property type="component" value="Chromosome"/>
</dbReference>
<evidence type="ECO:0000256" key="4">
    <source>
        <dbReference type="ARBA" id="ARBA00022679"/>
    </source>
</evidence>
<dbReference type="GO" id="GO:0000155">
    <property type="term" value="F:phosphorelay sensor kinase activity"/>
    <property type="evidence" value="ECO:0007669"/>
    <property type="project" value="InterPro"/>
</dbReference>
<dbReference type="InterPro" id="IPR050482">
    <property type="entry name" value="Sensor_HK_TwoCompSys"/>
</dbReference>
<dbReference type="OrthoDB" id="5401121at2"/>
<evidence type="ECO:0000256" key="1">
    <source>
        <dbReference type="ARBA" id="ARBA00000085"/>
    </source>
</evidence>
<dbReference type="GO" id="GO:0016020">
    <property type="term" value="C:membrane"/>
    <property type="evidence" value="ECO:0007669"/>
    <property type="project" value="InterPro"/>
</dbReference>
<dbReference type="GO" id="GO:0046983">
    <property type="term" value="F:protein dimerization activity"/>
    <property type="evidence" value="ECO:0007669"/>
    <property type="project" value="InterPro"/>
</dbReference>
<keyword evidence="9" id="KW-0472">Membrane</keyword>
<dbReference type="SUPFAM" id="SSF55874">
    <property type="entry name" value="ATPase domain of HSP90 chaperone/DNA topoisomerase II/histidine kinase"/>
    <property type="match status" value="1"/>
</dbReference>
<dbReference type="PANTHER" id="PTHR24421:SF10">
    <property type="entry name" value="NITRATE_NITRITE SENSOR PROTEIN NARQ"/>
    <property type="match status" value="1"/>
</dbReference>
<dbReference type="InterPro" id="IPR011712">
    <property type="entry name" value="Sig_transdc_His_kin_sub3_dim/P"/>
</dbReference>
<evidence type="ECO:0000256" key="2">
    <source>
        <dbReference type="ARBA" id="ARBA00012438"/>
    </source>
</evidence>
<dbReference type="RefSeq" id="WP_008582506.1">
    <property type="nucleotide sequence ID" value="NZ_CP007035.1"/>
</dbReference>
<dbReference type="Gene3D" id="1.20.5.1930">
    <property type="match status" value="1"/>
</dbReference>
<feature type="transmembrane region" description="Helical" evidence="9">
    <location>
        <begin position="12"/>
        <end position="30"/>
    </location>
</feature>
<dbReference type="STRING" id="929713.NIASO_20705"/>
<reference evidence="11 12" key="1">
    <citation type="submission" date="2013-12" db="EMBL/GenBank/DDBJ databases">
        <authorList>
            <consortium name="DOE Joint Genome Institute"/>
            <person name="Eisen J."/>
            <person name="Huntemann M."/>
            <person name="Han J."/>
            <person name="Chen A."/>
            <person name="Kyrpides N."/>
            <person name="Mavromatis K."/>
            <person name="Markowitz V."/>
            <person name="Palaniappan K."/>
            <person name="Ivanova N."/>
            <person name="Schaumberg A."/>
            <person name="Pati A."/>
            <person name="Liolios K."/>
            <person name="Nordberg H.P."/>
            <person name="Cantor M.N."/>
            <person name="Hua S.X."/>
            <person name="Woyke T."/>
        </authorList>
    </citation>
    <scope>NUCLEOTIDE SEQUENCE [LARGE SCALE GENOMIC DNA]</scope>
    <source>
        <strain evidence="12">DSM 19437</strain>
    </source>
</reference>
<keyword evidence="6" id="KW-0418">Kinase</keyword>
<keyword evidence="8" id="KW-0902">Two-component regulatory system</keyword>
<evidence type="ECO:0000256" key="6">
    <source>
        <dbReference type="ARBA" id="ARBA00022777"/>
    </source>
</evidence>
<dbReference type="KEGG" id="nso:NIASO_20705"/>
<comment type="catalytic activity">
    <reaction evidence="1">
        <text>ATP + protein L-histidine = ADP + protein N-phospho-L-histidine.</text>
        <dbReference type="EC" id="2.7.13.3"/>
    </reaction>
</comment>
<evidence type="ECO:0000256" key="7">
    <source>
        <dbReference type="ARBA" id="ARBA00022840"/>
    </source>
</evidence>
<feature type="domain" description="Signal transduction histidine kinase subgroup 3 dimerisation and phosphoacceptor" evidence="10">
    <location>
        <begin position="54"/>
        <end position="113"/>
    </location>
</feature>
<evidence type="ECO:0000259" key="10">
    <source>
        <dbReference type="Pfam" id="PF07730"/>
    </source>
</evidence>
<dbReference type="Gene3D" id="3.30.565.10">
    <property type="entry name" value="Histidine kinase-like ATPase, C-terminal domain"/>
    <property type="match status" value="1"/>
</dbReference>
<keyword evidence="5" id="KW-0547">Nucleotide-binding</keyword>
<gene>
    <name evidence="11" type="ORF">NIASO_20705</name>
</gene>
<evidence type="ECO:0000256" key="8">
    <source>
        <dbReference type="ARBA" id="ARBA00023012"/>
    </source>
</evidence>
<dbReference type="InterPro" id="IPR036890">
    <property type="entry name" value="HATPase_C_sf"/>
</dbReference>
<dbReference type="EC" id="2.7.13.3" evidence="2"/>
<dbReference type="PANTHER" id="PTHR24421">
    <property type="entry name" value="NITRATE/NITRITE SENSOR PROTEIN NARX-RELATED"/>
    <property type="match status" value="1"/>
</dbReference>
<keyword evidence="3" id="KW-0597">Phosphoprotein</keyword>
<sequence>MYTSQDLFIPALISSFVLGIICSGFLILIVRTQRRYYASRHQAIKNELEVLWEERIRIAMDLHDDCAPLLTLASRQIEAVRDNRGDTPLLLNSVYKNLNLLSTRLRDVIHNLDDERVLQQGLENSIRIFINQYRMVSRTRFRFHYGVITNIPPDMILSLYRMLQELVQNTIKHGEADEVHVSLKQQGAMLYFTYGQKSPGSLFVDNGQGLGMKSLQHRALLMGGCLELVKEKGIHFQLQVPFR</sequence>
<keyword evidence="7" id="KW-0067">ATP-binding</keyword>
<evidence type="ECO:0000256" key="3">
    <source>
        <dbReference type="ARBA" id="ARBA00022553"/>
    </source>
</evidence>
<evidence type="ECO:0000313" key="11">
    <source>
        <dbReference type="EMBL" id="AHF18111.1"/>
    </source>
</evidence>
<dbReference type="eggNOG" id="COG4585">
    <property type="taxonomic scope" value="Bacteria"/>
</dbReference>
<evidence type="ECO:0000313" key="12">
    <source>
        <dbReference type="Proteomes" id="UP000003586"/>
    </source>
</evidence>
<dbReference type="HOGENOM" id="CLU_000445_20_8_10"/>